<name>S4VNT0_9VIRU</name>
<evidence type="ECO:0000313" key="2">
    <source>
        <dbReference type="Proteomes" id="UP000201566"/>
    </source>
</evidence>
<dbReference type="KEGG" id="vg:16512286"/>
<protein>
    <recommendedName>
        <fullName evidence="3">F-box domain containing protein</fullName>
    </recommendedName>
</protein>
<dbReference type="Proteomes" id="UP000201566">
    <property type="component" value="Segment"/>
</dbReference>
<reference evidence="1 2" key="1">
    <citation type="journal article" date="2013" name="Science">
        <title>Pandoraviruses: amoeba viruses with genomes up to 2.5 Mb reaching that of parasitic eukaryotes.</title>
        <authorList>
            <person name="Philippe N."/>
            <person name="Legendre M."/>
            <person name="Doutre G."/>
            <person name="Coute Y."/>
            <person name="Poirot O."/>
            <person name="Lescot M."/>
            <person name="Arslan D."/>
            <person name="Seltzer V."/>
            <person name="Bertaux L."/>
            <person name="Bruley C."/>
            <person name="Garin J."/>
            <person name="Claverie J.M."/>
            <person name="Abergel C."/>
        </authorList>
    </citation>
    <scope>NUCLEOTIDE SEQUENCE [LARGE SCALE GENOMIC DNA]</scope>
    <source>
        <strain evidence="1">Melbourne</strain>
    </source>
</reference>
<gene>
    <name evidence="1" type="ORF">pdul_cds_36</name>
</gene>
<evidence type="ECO:0008006" key="3">
    <source>
        <dbReference type="Google" id="ProtNLM"/>
    </source>
</evidence>
<dbReference type="GeneID" id="16512286"/>
<evidence type="ECO:0000313" key="1">
    <source>
        <dbReference type="EMBL" id="AGO81912.1"/>
    </source>
</evidence>
<dbReference type="RefSeq" id="YP_008318581.1">
    <property type="nucleotide sequence ID" value="NC_021858.1"/>
</dbReference>
<organism evidence="1 2">
    <name type="scientific">Pandoravirus dulcis</name>
    <dbReference type="NCBI Taxonomy" id="1349409"/>
    <lineage>
        <taxon>Viruses</taxon>
        <taxon>Pandoravirus</taxon>
    </lineage>
</organism>
<dbReference type="CDD" id="cd09917">
    <property type="entry name" value="F-box_SF"/>
    <property type="match status" value="1"/>
</dbReference>
<proteinExistence type="predicted"/>
<dbReference type="EMBL" id="KC977570">
    <property type="protein sequence ID" value="AGO81912.1"/>
    <property type="molecule type" value="Genomic_DNA"/>
</dbReference>
<accession>S4VNT0</accession>
<sequence>MGVSPSVSHESRRYVVHIWVALHDAAAATTTKPRRRLRAVPRAVGLADMPAEVLSLVFGHMAPLDAAVAMARCARTCRSLAAFSRHELPRTLVRSPLAATAMPPSSASWLLGLHGELGDPPADVNARLVHVLLPVLYGVCAVPVTLVSPRAEGFAGVEELAAAIRSWYLARATRADLAFARDAAHGVYRRCGRVWLMRDALIPMNRRGVGPARIRTGDVRPLDTMDHMPTVFASAERTRRRWLMLPTNIVLCDDVVVVCMCARVSAWTCKGGVPVPPPCRSSGARCPTTSVVIAAYAANRVDTDDHGSDSSSDSDFY</sequence>